<evidence type="ECO:0000259" key="3">
    <source>
        <dbReference type="Pfam" id="PF03713"/>
    </source>
</evidence>
<feature type="signal peptide" evidence="2">
    <location>
        <begin position="1"/>
        <end position="20"/>
    </location>
</feature>
<dbReference type="PANTHER" id="PTHR36933:SF1">
    <property type="entry name" value="SLL0788 PROTEIN"/>
    <property type="match status" value="1"/>
</dbReference>
<comment type="caution">
    <text evidence="4">The sequence shown here is derived from an EMBL/GenBank/DDBJ whole genome shotgun (WGS) entry which is preliminary data.</text>
</comment>
<protein>
    <submittedName>
        <fullName evidence="4">DUF305 domain-containing protein</fullName>
    </submittedName>
</protein>
<feature type="domain" description="DUF305" evidence="3">
    <location>
        <begin position="54"/>
        <end position="196"/>
    </location>
</feature>
<feature type="chain" id="PRO_5045396247" evidence="2">
    <location>
        <begin position="21"/>
        <end position="199"/>
    </location>
</feature>
<evidence type="ECO:0000256" key="2">
    <source>
        <dbReference type="SAM" id="SignalP"/>
    </source>
</evidence>
<dbReference type="InterPro" id="IPR012347">
    <property type="entry name" value="Ferritin-like"/>
</dbReference>
<dbReference type="EMBL" id="BAAAOP010000003">
    <property type="protein sequence ID" value="GAA2186035.1"/>
    <property type="molecule type" value="Genomic_DNA"/>
</dbReference>
<keyword evidence="5" id="KW-1185">Reference proteome</keyword>
<reference evidence="4 5" key="1">
    <citation type="journal article" date="2019" name="Int. J. Syst. Evol. Microbiol.">
        <title>The Global Catalogue of Microorganisms (GCM) 10K type strain sequencing project: providing services to taxonomists for standard genome sequencing and annotation.</title>
        <authorList>
            <consortium name="The Broad Institute Genomics Platform"/>
            <consortium name="The Broad Institute Genome Sequencing Center for Infectious Disease"/>
            <person name="Wu L."/>
            <person name="Ma J."/>
        </authorList>
    </citation>
    <scope>NUCLEOTIDE SEQUENCE [LARGE SCALE GENOMIC DNA]</scope>
    <source>
        <strain evidence="4 5">JCM 14919</strain>
    </source>
</reference>
<dbReference type="InterPro" id="IPR005183">
    <property type="entry name" value="DUF305_CopM-like"/>
</dbReference>
<sequence>MKTRTAATAAITLTAILTLAGCAGNTDTSSDMTGMDHGSTSSSEAATAEANEADTMFASMMIEHHSQAIDMSDTILSKGGIDERVVSLAGEIKDAQAPEIQQLESWLEDWGADTSDMGSMDHGAGMMSETDMQALDEATGVEASRLFLEQMIEHHRGAIDMAQDEVDNGSNPDAVALGQKIMDDQTGEIQKMEEILASL</sequence>
<evidence type="ECO:0000313" key="5">
    <source>
        <dbReference type="Proteomes" id="UP001501084"/>
    </source>
</evidence>
<gene>
    <name evidence="4" type="ORF">GCM10009786_05000</name>
</gene>
<evidence type="ECO:0000313" key="4">
    <source>
        <dbReference type="EMBL" id="GAA2186035.1"/>
    </source>
</evidence>
<dbReference type="RefSeq" id="WP_346057255.1">
    <property type="nucleotide sequence ID" value="NZ_BAAAOP010000003.1"/>
</dbReference>
<evidence type="ECO:0000256" key="1">
    <source>
        <dbReference type="SAM" id="MobiDB-lite"/>
    </source>
</evidence>
<feature type="region of interest" description="Disordered" evidence="1">
    <location>
        <begin position="30"/>
        <end position="49"/>
    </location>
</feature>
<dbReference type="Gene3D" id="1.20.1260.10">
    <property type="match status" value="1"/>
</dbReference>
<feature type="compositionally biased region" description="Low complexity" evidence="1">
    <location>
        <begin position="39"/>
        <end position="49"/>
    </location>
</feature>
<name>A0ABN3B3H1_9MICO</name>
<keyword evidence="2" id="KW-0732">Signal</keyword>
<dbReference type="Pfam" id="PF03713">
    <property type="entry name" value="DUF305"/>
    <property type="match status" value="1"/>
</dbReference>
<dbReference type="PROSITE" id="PS51257">
    <property type="entry name" value="PROKAR_LIPOPROTEIN"/>
    <property type="match status" value="1"/>
</dbReference>
<dbReference type="Proteomes" id="UP001501084">
    <property type="component" value="Unassembled WGS sequence"/>
</dbReference>
<accession>A0ABN3B3H1</accession>
<organism evidence="4 5">
    <name type="scientific">Leucobacter alluvii</name>
    <dbReference type="NCBI Taxonomy" id="340321"/>
    <lineage>
        <taxon>Bacteria</taxon>
        <taxon>Bacillati</taxon>
        <taxon>Actinomycetota</taxon>
        <taxon>Actinomycetes</taxon>
        <taxon>Micrococcales</taxon>
        <taxon>Microbacteriaceae</taxon>
        <taxon>Leucobacter</taxon>
    </lineage>
</organism>
<proteinExistence type="predicted"/>
<dbReference type="PANTHER" id="PTHR36933">
    <property type="entry name" value="SLL0788 PROTEIN"/>
    <property type="match status" value="1"/>
</dbReference>